<evidence type="ECO:0008006" key="3">
    <source>
        <dbReference type="Google" id="ProtNLM"/>
    </source>
</evidence>
<sequence length="358" mass="40539">MPPELQLETYHTDLLSLSHVSKFWRSFVLQDRRWATWFKMIVNPVTNTSPREFLARFKVLDAIPARAIVTLCFSTKCAHCSKDTPNIFLPLLKRICDDCLHPKTHAVVSLTAALTGYDLSDKDVQGVVVLHWEETDAEKRKNPIMARAKLVTGSSLPLTHRTKTPRSAIEKHGGEDNLTAHLTAKKARALESYEKRLAEYNLADTERKRLKATGDLAGAAAVTWKDNKQLPKTRPRIPPLLKTPLAPAFYQDICILHTNFLALEDDHLIAHSLVKCRLCAIIAELHAHEDSSEPAYPDFMRPALLPAHEERQHYARRDNPCSRMLSDDEDEDFFGSCDTCLNHLAIVYKEEEDAEASQ</sequence>
<name>A0AAD7DQS1_MYCRO</name>
<gene>
    <name evidence="1" type="ORF">B0H17DRAFT_1266727</name>
</gene>
<comment type="caution">
    <text evidence="1">The sequence shown here is derived from an EMBL/GenBank/DDBJ whole genome shotgun (WGS) entry which is preliminary data.</text>
</comment>
<organism evidence="1 2">
    <name type="scientific">Mycena rosella</name>
    <name type="common">Pink bonnet</name>
    <name type="synonym">Agaricus rosellus</name>
    <dbReference type="NCBI Taxonomy" id="1033263"/>
    <lineage>
        <taxon>Eukaryota</taxon>
        <taxon>Fungi</taxon>
        <taxon>Dikarya</taxon>
        <taxon>Basidiomycota</taxon>
        <taxon>Agaricomycotina</taxon>
        <taxon>Agaricomycetes</taxon>
        <taxon>Agaricomycetidae</taxon>
        <taxon>Agaricales</taxon>
        <taxon>Marasmiineae</taxon>
        <taxon>Mycenaceae</taxon>
        <taxon>Mycena</taxon>
    </lineage>
</organism>
<keyword evidence="2" id="KW-1185">Reference proteome</keyword>
<dbReference type="EMBL" id="JARKIE010000032">
    <property type="protein sequence ID" value="KAJ7696996.1"/>
    <property type="molecule type" value="Genomic_DNA"/>
</dbReference>
<reference evidence="1" key="1">
    <citation type="submission" date="2023-03" db="EMBL/GenBank/DDBJ databases">
        <title>Massive genome expansion in bonnet fungi (Mycena s.s.) driven by repeated elements and novel gene families across ecological guilds.</title>
        <authorList>
            <consortium name="Lawrence Berkeley National Laboratory"/>
            <person name="Harder C.B."/>
            <person name="Miyauchi S."/>
            <person name="Viragh M."/>
            <person name="Kuo A."/>
            <person name="Thoen E."/>
            <person name="Andreopoulos B."/>
            <person name="Lu D."/>
            <person name="Skrede I."/>
            <person name="Drula E."/>
            <person name="Henrissat B."/>
            <person name="Morin E."/>
            <person name="Kohler A."/>
            <person name="Barry K."/>
            <person name="LaButti K."/>
            <person name="Morin E."/>
            <person name="Salamov A."/>
            <person name="Lipzen A."/>
            <person name="Mereny Z."/>
            <person name="Hegedus B."/>
            <person name="Baldrian P."/>
            <person name="Stursova M."/>
            <person name="Weitz H."/>
            <person name="Taylor A."/>
            <person name="Grigoriev I.V."/>
            <person name="Nagy L.G."/>
            <person name="Martin F."/>
            <person name="Kauserud H."/>
        </authorList>
    </citation>
    <scope>NUCLEOTIDE SEQUENCE</scope>
    <source>
        <strain evidence="1">CBHHK067</strain>
    </source>
</reference>
<protein>
    <recommendedName>
        <fullName evidence="3">F-box domain-containing protein</fullName>
    </recommendedName>
</protein>
<evidence type="ECO:0000313" key="1">
    <source>
        <dbReference type="EMBL" id="KAJ7696996.1"/>
    </source>
</evidence>
<accession>A0AAD7DQS1</accession>
<dbReference type="AlphaFoldDB" id="A0AAD7DQS1"/>
<dbReference type="Proteomes" id="UP001221757">
    <property type="component" value="Unassembled WGS sequence"/>
</dbReference>
<evidence type="ECO:0000313" key="2">
    <source>
        <dbReference type="Proteomes" id="UP001221757"/>
    </source>
</evidence>
<proteinExistence type="predicted"/>